<keyword evidence="3 8" id="KW-0963">Cytoplasm</keyword>
<comment type="catalytic activity">
    <reaction evidence="1 8">
        <text>Exonucleolytic cleavage in the 3'- to 5'-direction to yield nucleoside 5'-phosphates.</text>
        <dbReference type="EC" id="3.1.13.1"/>
    </reaction>
</comment>
<dbReference type="GO" id="GO:0008859">
    <property type="term" value="F:exoribonuclease II activity"/>
    <property type="evidence" value="ECO:0007669"/>
    <property type="project" value="UniProtKB-UniRule"/>
</dbReference>
<sequence>MKKTKNQTPPRWRADVDPCAEREARTYGRPVASREHLLHLLTERGVLLSFEEIASALGLTDEESLTGLKRRLGAMQRDGQIIRNRKKGYGLTTKMDLVRGRVIAHPDGFGFLVPDKGGKDLRLSIHDMRSLLHNDRAVISVAEVDGRGRRQGRLVEILERNTSEVVGRLITEHGISFVVPDDKRIHQDILIPPGEVSPAEEGQIVIAEIIAQPSKQSQPVGRIKQVLGEHRAPGMEIHIAIHKHGLPAEWPAPVMSEAACFGEAVSERDKQGREDLRDVPLVTIDGPDARDFDDAVHCRRTPNGWKLLVAIADVSAYVTPGTALDEAARLRGNSVYFPGRVIPMLPEELSNGLCSLNPQVDRLCLACEMIIDKEGSTVRSRFIRGVMRSQARLTYDEVAAMLVGRDAELRRQYRPLVPHLEELYRLYRVLARARAKRGAIDFDRTEVQVVLDREERIERIEPLVRNDAHRLIEECMIAANVAAARLLRRRKVPALYRVHNGPTPEKLAALHTFLRELGLRLGGGETPEPEHYAALLKRVAKRPDAHLIETVLLRSLSQAVYTTDNTGHFGLAHEAYGHFTSPIRRYPDLLVHRAIGHLIGGGGRSDFEPDGEALEETGTHCSFTERRADEATRDVIDRLKCEYVADKVGEVFSGVVTGVTSFGLFVELDGIYVEGLVHITALGNDYYHFDPAHHRLRGERTRRVYRLADILTVRVARVDSDQRKIDFELV</sequence>
<dbReference type="EMBL" id="CAADEY010000065">
    <property type="protein sequence ID" value="VFJ58384.1"/>
    <property type="molecule type" value="Genomic_DNA"/>
</dbReference>
<dbReference type="InterPro" id="IPR050180">
    <property type="entry name" value="RNR_Ribonuclease"/>
</dbReference>
<dbReference type="GO" id="GO:0006402">
    <property type="term" value="P:mRNA catabolic process"/>
    <property type="evidence" value="ECO:0007669"/>
    <property type="project" value="TreeGrafter"/>
</dbReference>
<evidence type="ECO:0000256" key="3">
    <source>
        <dbReference type="ARBA" id="ARBA00022490"/>
    </source>
</evidence>
<protein>
    <recommendedName>
        <fullName evidence="8">Ribonuclease R</fullName>
        <shortName evidence="8">RNase R</shortName>
        <ecNumber evidence="8">3.1.13.1</ecNumber>
    </recommendedName>
</protein>
<dbReference type="InterPro" id="IPR012340">
    <property type="entry name" value="NA-bd_OB-fold"/>
</dbReference>
<evidence type="ECO:0000256" key="8">
    <source>
        <dbReference type="HAMAP-Rule" id="MF_01895"/>
    </source>
</evidence>
<dbReference type="InterPro" id="IPR011129">
    <property type="entry name" value="CSD"/>
</dbReference>
<organism evidence="10">
    <name type="scientific">Candidatus Kentrum sp. DK</name>
    <dbReference type="NCBI Taxonomy" id="2126562"/>
    <lineage>
        <taxon>Bacteria</taxon>
        <taxon>Pseudomonadati</taxon>
        <taxon>Pseudomonadota</taxon>
        <taxon>Gammaproteobacteria</taxon>
        <taxon>Candidatus Kentrum</taxon>
    </lineage>
</organism>
<feature type="domain" description="S1 motif" evidence="9">
    <location>
        <begin position="649"/>
        <end position="730"/>
    </location>
</feature>
<dbReference type="PANTHER" id="PTHR23355:SF9">
    <property type="entry name" value="DIS3-LIKE EXONUCLEASE 2"/>
    <property type="match status" value="1"/>
</dbReference>
<dbReference type="NCBIfam" id="TIGR02063">
    <property type="entry name" value="RNase_R"/>
    <property type="match status" value="1"/>
</dbReference>
<evidence type="ECO:0000256" key="2">
    <source>
        <dbReference type="ARBA" id="ARBA00004496"/>
    </source>
</evidence>
<comment type="function">
    <text evidence="8">3'-5' exoribonuclease that releases 5'-nucleoside monophosphates and is involved in maturation of structured RNAs.</text>
</comment>
<dbReference type="Gene3D" id="2.40.50.140">
    <property type="entry name" value="Nucleic acid-binding proteins"/>
    <property type="match status" value="2"/>
</dbReference>
<dbReference type="SMART" id="SM00316">
    <property type="entry name" value="S1"/>
    <property type="match status" value="1"/>
</dbReference>
<reference evidence="10" key="1">
    <citation type="submission" date="2019-02" db="EMBL/GenBank/DDBJ databases">
        <authorList>
            <person name="Gruber-Vodicka R. H."/>
            <person name="Seah K. B. B."/>
        </authorList>
    </citation>
    <scope>NUCLEOTIDE SEQUENCE</scope>
    <source>
        <strain evidence="10">BECK_DK161</strain>
    </source>
</reference>
<evidence type="ECO:0000256" key="4">
    <source>
        <dbReference type="ARBA" id="ARBA00022722"/>
    </source>
</evidence>
<dbReference type="HAMAP" id="MF_01895">
    <property type="entry name" value="RNase_R"/>
    <property type="match status" value="1"/>
</dbReference>
<dbReference type="SUPFAM" id="SSF50249">
    <property type="entry name" value="Nucleic acid-binding proteins"/>
    <property type="match status" value="4"/>
</dbReference>
<evidence type="ECO:0000256" key="1">
    <source>
        <dbReference type="ARBA" id="ARBA00001849"/>
    </source>
</evidence>
<dbReference type="PANTHER" id="PTHR23355">
    <property type="entry name" value="RIBONUCLEASE"/>
    <property type="match status" value="1"/>
</dbReference>
<dbReference type="InterPro" id="IPR004476">
    <property type="entry name" value="RNase_II/RNase_R"/>
</dbReference>
<dbReference type="Pfam" id="PF08206">
    <property type="entry name" value="OB_RNB"/>
    <property type="match status" value="1"/>
</dbReference>
<dbReference type="EC" id="3.1.13.1" evidence="8"/>
<comment type="similarity">
    <text evidence="8">Belongs to the RNR ribonuclease family. RNase R subfamily.</text>
</comment>
<dbReference type="InterPro" id="IPR040476">
    <property type="entry name" value="CSD2"/>
</dbReference>
<evidence type="ECO:0000256" key="6">
    <source>
        <dbReference type="ARBA" id="ARBA00022839"/>
    </source>
</evidence>
<dbReference type="SMART" id="SM00955">
    <property type="entry name" value="RNB"/>
    <property type="match status" value="1"/>
</dbReference>
<dbReference type="CDD" id="cd04471">
    <property type="entry name" value="S1_RNase_R"/>
    <property type="match status" value="1"/>
</dbReference>
<keyword evidence="5 8" id="KW-0378">Hydrolase</keyword>
<dbReference type="Pfam" id="PF00773">
    <property type="entry name" value="RNB"/>
    <property type="match status" value="1"/>
</dbReference>
<accession>A0A450SWJ1</accession>
<dbReference type="InterPro" id="IPR003029">
    <property type="entry name" value="S1_domain"/>
</dbReference>
<proteinExistence type="inferred from homology"/>
<dbReference type="Pfam" id="PF00575">
    <property type="entry name" value="S1"/>
    <property type="match status" value="1"/>
</dbReference>
<dbReference type="NCBIfam" id="TIGR00358">
    <property type="entry name" value="3_prime_RNase"/>
    <property type="match status" value="1"/>
</dbReference>
<dbReference type="InterPro" id="IPR013223">
    <property type="entry name" value="RNase_B_OB_dom"/>
</dbReference>
<evidence type="ECO:0000259" key="9">
    <source>
        <dbReference type="PROSITE" id="PS50126"/>
    </source>
</evidence>
<keyword evidence="4 8" id="KW-0540">Nuclease</keyword>
<dbReference type="PROSITE" id="PS50126">
    <property type="entry name" value="S1"/>
    <property type="match status" value="1"/>
</dbReference>
<dbReference type="InterPro" id="IPR001900">
    <property type="entry name" value="RNase_II/R"/>
</dbReference>
<keyword evidence="6 8" id="KW-0269">Exonuclease</keyword>
<dbReference type="Pfam" id="PF17876">
    <property type="entry name" value="CSD2"/>
    <property type="match status" value="1"/>
</dbReference>
<evidence type="ECO:0000256" key="7">
    <source>
        <dbReference type="ARBA" id="ARBA00022884"/>
    </source>
</evidence>
<keyword evidence="7 8" id="KW-0694">RNA-binding</keyword>
<dbReference type="AlphaFoldDB" id="A0A450SWJ1"/>
<dbReference type="SMART" id="SM00357">
    <property type="entry name" value="CSP"/>
    <property type="match status" value="2"/>
</dbReference>
<gene>
    <name evidence="8" type="primary">rnr</name>
    <name evidence="10" type="ORF">BECKDK2373C_GA0170839_10652</name>
</gene>
<evidence type="ECO:0000313" key="10">
    <source>
        <dbReference type="EMBL" id="VFJ58384.1"/>
    </source>
</evidence>
<evidence type="ECO:0000256" key="5">
    <source>
        <dbReference type="ARBA" id="ARBA00022801"/>
    </source>
</evidence>
<dbReference type="GO" id="GO:0005829">
    <property type="term" value="C:cytosol"/>
    <property type="evidence" value="ECO:0007669"/>
    <property type="project" value="UniProtKB-ARBA"/>
</dbReference>
<comment type="subcellular location">
    <subcellularLocation>
        <location evidence="2 8">Cytoplasm</location>
    </subcellularLocation>
</comment>
<dbReference type="GO" id="GO:0003723">
    <property type="term" value="F:RNA binding"/>
    <property type="evidence" value="ECO:0007669"/>
    <property type="project" value="UniProtKB-UniRule"/>
</dbReference>
<dbReference type="InterPro" id="IPR011805">
    <property type="entry name" value="RNase_R"/>
</dbReference>
<name>A0A450SWJ1_9GAMM</name>